<dbReference type="CDD" id="cd12193">
    <property type="entry name" value="bZIP_GCN4"/>
    <property type="match status" value="1"/>
</dbReference>
<dbReference type="OrthoDB" id="2257100at2759"/>
<feature type="domain" description="BZIP" evidence="3">
    <location>
        <begin position="207"/>
        <end position="253"/>
    </location>
</feature>
<feature type="region of interest" description="Disordered" evidence="2">
    <location>
        <begin position="271"/>
        <end position="293"/>
    </location>
</feature>
<dbReference type="InterPro" id="IPR046347">
    <property type="entry name" value="bZIP_sf"/>
</dbReference>
<protein>
    <recommendedName>
        <fullName evidence="3">BZIP domain-containing protein</fullName>
    </recommendedName>
</protein>
<dbReference type="Gene3D" id="3.30.160.60">
    <property type="entry name" value="Classic Zinc Finger"/>
    <property type="match status" value="1"/>
</dbReference>
<dbReference type="GO" id="GO:0003700">
    <property type="term" value="F:DNA-binding transcription factor activity"/>
    <property type="evidence" value="ECO:0007669"/>
    <property type="project" value="InterPro"/>
</dbReference>
<dbReference type="InterPro" id="IPR004827">
    <property type="entry name" value="bZIP"/>
</dbReference>
<gene>
    <name evidence="4" type="ORF">INT45_005095</name>
</gene>
<feature type="compositionally biased region" description="Acidic residues" evidence="2">
    <location>
        <begin position="194"/>
        <end position="203"/>
    </location>
</feature>
<evidence type="ECO:0000313" key="5">
    <source>
        <dbReference type="Proteomes" id="UP000646827"/>
    </source>
</evidence>
<feature type="compositionally biased region" description="Low complexity" evidence="2">
    <location>
        <begin position="81"/>
        <end position="147"/>
    </location>
</feature>
<keyword evidence="1" id="KW-0175">Coiled coil</keyword>
<evidence type="ECO:0000256" key="2">
    <source>
        <dbReference type="SAM" id="MobiDB-lite"/>
    </source>
</evidence>
<evidence type="ECO:0000259" key="3">
    <source>
        <dbReference type="PROSITE" id="PS50217"/>
    </source>
</evidence>
<reference evidence="4 5" key="1">
    <citation type="submission" date="2020-12" db="EMBL/GenBank/DDBJ databases">
        <title>Metabolic potential, ecology and presence of endohyphal bacteria is reflected in genomic diversity of Mucoromycotina.</title>
        <authorList>
            <person name="Muszewska A."/>
            <person name="Okrasinska A."/>
            <person name="Steczkiewicz K."/>
            <person name="Drgas O."/>
            <person name="Orlowska M."/>
            <person name="Perlinska-Lenart U."/>
            <person name="Aleksandrzak-Piekarczyk T."/>
            <person name="Szatraj K."/>
            <person name="Zielenkiewicz U."/>
            <person name="Pilsyk S."/>
            <person name="Malc E."/>
            <person name="Mieczkowski P."/>
            <person name="Kruszewska J.S."/>
            <person name="Biernat P."/>
            <person name="Pawlowska J."/>
        </authorList>
    </citation>
    <scope>NUCLEOTIDE SEQUENCE [LARGE SCALE GENOMIC DNA]</scope>
    <source>
        <strain evidence="4 5">CBS 142.35</strain>
    </source>
</reference>
<dbReference type="PROSITE" id="PS00036">
    <property type="entry name" value="BZIP_BASIC"/>
    <property type="match status" value="1"/>
</dbReference>
<feature type="compositionally biased region" description="Basic and acidic residues" evidence="2">
    <location>
        <begin position="66"/>
        <end position="76"/>
    </location>
</feature>
<feature type="compositionally biased region" description="Basic and acidic residues" evidence="2">
    <location>
        <begin position="157"/>
        <end position="177"/>
    </location>
</feature>
<feature type="region of interest" description="Disordered" evidence="2">
    <location>
        <begin position="66"/>
        <end position="203"/>
    </location>
</feature>
<dbReference type="PROSITE" id="PS50217">
    <property type="entry name" value="BZIP"/>
    <property type="match status" value="1"/>
</dbReference>
<feature type="compositionally biased region" description="Polar residues" evidence="2">
    <location>
        <begin position="283"/>
        <end position="293"/>
    </location>
</feature>
<accession>A0A8H7SC05</accession>
<keyword evidence="5" id="KW-1185">Reference proteome</keyword>
<dbReference type="SMART" id="SM00338">
    <property type="entry name" value="BRLZ"/>
    <property type="match status" value="1"/>
</dbReference>
<evidence type="ECO:0000256" key="1">
    <source>
        <dbReference type="SAM" id="Coils"/>
    </source>
</evidence>
<dbReference type="Pfam" id="PF07716">
    <property type="entry name" value="bZIP_2"/>
    <property type="match status" value="1"/>
</dbReference>
<dbReference type="EMBL" id="JAEPRB010000015">
    <property type="protein sequence ID" value="KAG2226609.1"/>
    <property type="molecule type" value="Genomic_DNA"/>
</dbReference>
<evidence type="ECO:0000313" key="4">
    <source>
        <dbReference type="EMBL" id="KAG2226609.1"/>
    </source>
</evidence>
<feature type="compositionally biased region" description="Low complexity" evidence="2">
    <location>
        <begin position="273"/>
        <end position="282"/>
    </location>
</feature>
<dbReference type="AlphaFoldDB" id="A0A8H7SC05"/>
<dbReference type="Proteomes" id="UP000646827">
    <property type="component" value="Unassembled WGS sequence"/>
</dbReference>
<organism evidence="4 5">
    <name type="scientific">Circinella minor</name>
    <dbReference type="NCBI Taxonomy" id="1195481"/>
    <lineage>
        <taxon>Eukaryota</taxon>
        <taxon>Fungi</taxon>
        <taxon>Fungi incertae sedis</taxon>
        <taxon>Mucoromycota</taxon>
        <taxon>Mucoromycotina</taxon>
        <taxon>Mucoromycetes</taxon>
        <taxon>Mucorales</taxon>
        <taxon>Lichtheimiaceae</taxon>
        <taxon>Circinella</taxon>
    </lineage>
</organism>
<comment type="caution">
    <text evidence="4">The sequence shown here is derived from an EMBL/GenBank/DDBJ whole genome shotgun (WGS) entry which is preliminary data.</text>
</comment>
<name>A0A8H7SC05_9FUNG</name>
<sequence length="293" mass="32732">MEDLFPPLNQEDGVTFDAIAISSDIINTTEHQEIDSPQDDTTFNNQDSSSNDLLWRDVDNLSIPDFRHEQKRDIKETAPGSSCSSTTQNDNSNTTTGLMMSSTSETITSTSNNNNHQNNNVITTTPQNESSSSSSSLLTQQQQDTASGVFNISWGGSDDKPPAELHLEHSQESELVSRRPLPKPRGVKRLPEPEPAEDGTVDEDTLRRRRNTYAARRSRLKKFLKIENLENRVNQLQTENAKLVLNNALLESEKRGWVAKEAEYKKRIKLLEGSSGQSSVSSTPPTDIQEQME</sequence>
<dbReference type="SUPFAM" id="SSF57959">
    <property type="entry name" value="Leucine zipper domain"/>
    <property type="match status" value="1"/>
</dbReference>
<proteinExistence type="predicted"/>
<feature type="coiled-coil region" evidence="1">
    <location>
        <begin position="219"/>
        <end position="253"/>
    </location>
</feature>